<feature type="domain" description="UspA" evidence="2">
    <location>
        <begin position="7"/>
        <end position="135"/>
    </location>
</feature>
<sequence length="286" mass="29718">MTGPAAVVVGVDGSDPAADAARWAAAHAARHHLAVRLVRAYRLPPSAAAGRDRLRELARRQLWAAARAAHAVHPGLVVEQLDEEGDPFDVLLAESGRAQTLAVGARGVGGVPALLAGSVGEALTREARCPVAVVRGHIGTDEELRGNGGTRPVVVGIDGSPASEAAVAFAFAEADACAAPLVAVHAWPDRAEESGIPFHYFTERAAEEREVLAERLAGWAEKYPGVRVSPELVRGGAARVLLDRSRAARSVVVGSLGRAAVARALLGSTGRTLMRHASCPVVVTRP</sequence>
<proteinExistence type="inferred from homology"/>
<comment type="similarity">
    <text evidence="1">Belongs to the universal stress protein A family.</text>
</comment>
<dbReference type="Pfam" id="PF00582">
    <property type="entry name" value="Usp"/>
    <property type="match status" value="2"/>
</dbReference>
<dbReference type="Gene3D" id="3.40.50.620">
    <property type="entry name" value="HUPs"/>
    <property type="match status" value="2"/>
</dbReference>
<dbReference type="PANTHER" id="PTHR46268">
    <property type="entry name" value="STRESS RESPONSE PROTEIN NHAX"/>
    <property type="match status" value="1"/>
</dbReference>
<dbReference type="Proteomes" id="UP001500449">
    <property type="component" value="Unassembled WGS sequence"/>
</dbReference>
<evidence type="ECO:0000313" key="3">
    <source>
        <dbReference type="EMBL" id="GAA1880569.1"/>
    </source>
</evidence>
<keyword evidence="4" id="KW-1185">Reference proteome</keyword>
<evidence type="ECO:0000313" key="4">
    <source>
        <dbReference type="Proteomes" id="UP001500449"/>
    </source>
</evidence>
<feature type="domain" description="UspA" evidence="2">
    <location>
        <begin position="151"/>
        <end position="285"/>
    </location>
</feature>
<protein>
    <submittedName>
        <fullName evidence="3">Universal stress protein</fullName>
    </submittedName>
</protein>
<dbReference type="PRINTS" id="PR01438">
    <property type="entry name" value="UNVRSLSTRESS"/>
</dbReference>
<evidence type="ECO:0000256" key="1">
    <source>
        <dbReference type="ARBA" id="ARBA00008791"/>
    </source>
</evidence>
<evidence type="ECO:0000259" key="2">
    <source>
        <dbReference type="Pfam" id="PF00582"/>
    </source>
</evidence>
<dbReference type="InterPro" id="IPR006016">
    <property type="entry name" value="UspA"/>
</dbReference>
<dbReference type="PANTHER" id="PTHR46268:SF6">
    <property type="entry name" value="UNIVERSAL STRESS PROTEIN UP12"/>
    <property type="match status" value="1"/>
</dbReference>
<comment type="caution">
    <text evidence="3">The sequence shown here is derived from an EMBL/GenBank/DDBJ whole genome shotgun (WGS) entry which is preliminary data.</text>
</comment>
<dbReference type="SUPFAM" id="SSF52402">
    <property type="entry name" value="Adenine nucleotide alpha hydrolases-like"/>
    <property type="match status" value="2"/>
</dbReference>
<dbReference type="RefSeq" id="WP_344428050.1">
    <property type="nucleotide sequence ID" value="NZ_BAAAQK010000032.1"/>
</dbReference>
<name>A0ABN2NTM0_9PSEU</name>
<organism evidence="3 4">
    <name type="scientific">Pseudonocardia ailaonensis</name>
    <dbReference type="NCBI Taxonomy" id="367279"/>
    <lineage>
        <taxon>Bacteria</taxon>
        <taxon>Bacillati</taxon>
        <taxon>Actinomycetota</taxon>
        <taxon>Actinomycetes</taxon>
        <taxon>Pseudonocardiales</taxon>
        <taxon>Pseudonocardiaceae</taxon>
        <taxon>Pseudonocardia</taxon>
    </lineage>
</organism>
<reference evidence="3 4" key="1">
    <citation type="journal article" date="2019" name="Int. J. Syst. Evol. Microbiol.">
        <title>The Global Catalogue of Microorganisms (GCM) 10K type strain sequencing project: providing services to taxonomists for standard genome sequencing and annotation.</title>
        <authorList>
            <consortium name="The Broad Institute Genomics Platform"/>
            <consortium name="The Broad Institute Genome Sequencing Center for Infectious Disease"/>
            <person name="Wu L."/>
            <person name="Ma J."/>
        </authorList>
    </citation>
    <scope>NUCLEOTIDE SEQUENCE [LARGE SCALE GENOMIC DNA]</scope>
    <source>
        <strain evidence="3 4">JCM 16009</strain>
    </source>
</reference>
<gene>
    <name evidence="3" type="ORF">GCM10009836_72330</name>
</gene>
<dbReference type="InterPro" id="IPR006015">
    <property type="entry name" value="Universal_stress_UspA"/>
</dbReference>
<accession>A0ABN2NTM0</accession>
<dbReference type="InterPro" id="IPR014729">
    <property type="entry name" value="Rossmann-like_a/b/a_fold"/>
</dbReference>
<dbReference type="EMBL" id="BAAAQK010000032">
    <property type="protein sequence ID" value="GAA1880569.1"/>
    <property type="molecule type" value="Genomic_DNA"/>
</dbReference>